<feature type="region of interest" description="Disordered" evidence="1">
    <location>
        <begin position="28"/>
        <end position="62"/>
    </location>
</feature>
<keyword evidence="2" id="KW-0732">Signal</keyword>
<organism evidence="3 4">
    <name type="scientific">Frankliniella occidentalis</name>
    <name type="common">Western flower thrips</name>
    <name type="synonym">Euthrips occidentalis</name>
    <dbReference type="NCBI Taxonomy" id="133901"/>
    <lineage>
        <taxon>Eukaryota</taxon>
        <taxon>Metazoa</taxon>
        <taxon>Ecdysozoa</taxon>
        <taxon>Arthropoda</taxon>
        <taxon>Hexapoda</taxon>
        <taxon>Insecta</taxon>
        <taxon>Pterygota</taxon>
        <taxon>Neoptera</taxon>
        <taxon>Paraneoptera</taxon>
        <taxon>Thysanoptera</taxon>
        <taxon>Terebrantia</taxon>
        <taxon>Thripoidea</taxon>
        <taxon>Thripidae</taxon>
        <taxon>Frankliniella</taxon>
    </lineage>
</organism>
<proteinExistence type="predicted"/>
<evidence type="ECO:0000256" key="2">
    <source>
        <dbReference type="SAM" id="SignalP"/>
    </source>
</evidence>
<evidence type="ECO:0000313" key="3">
    <source>
        <dbReference type="Proteomes" id="UP000504606"/>
    </source>
</evidence>
<evidence type="ECO:0000313" key="4">
    <source>
        <dbReference type="RefSeq" id="XP_026276800.1"/>
    </source>
</evidence>
<feature type="signal peptide" evidence="2">
    <location>
        <begin position="1"/>
        <end position="23"/>
    </location>
</feature>
<feature type="chain" id="PRO_5027024338" evidence="2">
    <location>
        <begin position="24"/>
        <end position="179"/>
    </location>
</feature>
<dbReference type="AlphaFoldDB" id="A0A6J1SC31"/>
<protein>
    <submittedName>
        <fullName evidence="4">Larval cuticle protein F1-like</fullName>
    </submittedName>
</protein>
<name>A0A6J1SC31_FRAOC</name>
<sequence>MSPAVRILAAVLLAAVLVATVVADHHEEHGLPEPSRVLVPPQPGPERSDSSDQQEHQRDKRYVYSSPAYVRPAVVPVVRPAVYATAAYPAVSAYPAAVSPYPSGIAAYPTGVAAYPTGVAAYPTGVSAYPAAVVRPGAVLAARPAVAVGGYGGTGGYGGYRGYSGGGGYRSTGSRGYRG</sequence>
<keyword evidence="3" id="KW-1185">Reference proteome</keyword>
<reference evidence="4" key="1">
    <citation type="submission" date="2025-08" db="UniProtKB">
        <authorList>
            <consortium name="RefSeq"/>
        </authorList>
    </citation>
    <scope>IDENTIFICATION</scope>
    <source>
        <tissue evidence="4">Whole organism</tissue>
    </source>
</reference>
<accession>A0A6J1SC31</accession>
<dbReference type="RefSeq" id="XP_026276800.1">
    <property type="nucleotide sequence ID" value="XM_026421015.2"/>
</dbReference>
<dbReference type="GeneID" id="113205405"/>
<feature type="compositionally biased region" description="Basic and acidic residues" evidence="1">
    <location>
        <begin position="46"/>
        <end position="62"/>
    </location>
</feature>
<evidence type="ECO:0000256" key="1">
    <source>
        <dbReference type="SAM" id="MobiDB-lite"/>
    </source>
</evidence>
<dbReference type="Proteomes" id="UP000504606">
    <property type="component" value="Unplaced"/>
</dbReference>
<gene>
    <name evidence="4" type="primary">LOC113205405</name>
</gene>
<dbReference type="KEGG" id="foc:113205405"/>